<evidence type="ECO:0000256" key="5">
    <source>
        <dbReference type="ARBA" id="ARBA00022833"/>
    </source>
</evidence>
<keyword evidence="4" id="KW-0378">Hydrolase</keyword>
<evidence type="ECO:0000259" key="7">
    <source>
        <dbReference type="Pfam" id="PF01435"/>
    </source>
</evidence>
<organism evidence="8">
    <name type="scientific">marine sediment metagenome</name>
    <dbReference type="NCBI Taxonomy" id="412755"/>
    <lineage>
        <taxon>unclassified sequences</taxon>
        <taxon>metagenomes</taxon>
        <taxon>ecological metagenomes</taxon>
    </lineage>
</organism>
<keyword evidence="2" id="KW-0645">Protease</keyword>
<keyword evidence="3" id="KW-0479">Metal-binding</keyword>
<keyword evidence="5" id="KW-0862">Zinc</keyword>
<dbReference type="GO" id="GO:0046872">
    <property type="term" value="F:metal ion binding"/>
    <property type="evidence" value="ECO:0007669"/>
    <property type="project" value="UniProtKB-KW"/>
</dbReference>
<accession>X1QD29</accession>
<dbReference type="AlphaFoldDB" id="X1QD29"/>
<dbReference type="InterPro" id="IPR001915">
    <property type="entry name" value="Peptidase_M48"/>
</dbReference>
<dbReference type="EMBL" id="BARV01037250">
    <property type="protein sequence ID" value="GAI48915.1"/>
    <property type="molecule type" value="Genomic_DNA"/>
</dbReference>
<dbReference type="Pfam" id="PF01435">
    <property type="entry name" value="Peptidase_M48"/>
    <property type="match status" value="1"/>
</dbReference>
<gene>
    <name evidence="8" type="ORF">S06H3_57675</name>
</gene>
<sequence>GDDPAFSLGGRITLGQILDLPIGAVYVSEGLCRNLNDAQLEFVVLHELGHILGNHWVANLFIFLAKDFIVKELASRLKISIGGAESIVGLAKRFLPSIGVEAGRIEEKIKAQKELEADRYAVLHQRVKEPAISVLQILVAGNMSAPTHVTVDGIFESTIITAGERIEAIRNLILQ</sequence>
<evidence type="ECO:0000256" key="1">
    <source>
        <dbReference type="ARBA" id="ARBA00001947"/>
    </source>
</evidence>
<keyword evidence="6" id="KW-0482">Metalloprotease</keyword>
<evidence type="ECO:0000256" key="2">
    <source>
        <dbReference type="ARBA" id="ARBA00022670"/>
    </source>
</evidence>
<comment type="caution">
    <text evidence="8">The sequence shown here is derived from an EMBL/GenBank/DDBJ whole genome shotgun (WGS) entry which is preliminary data.</text>
</comment>
<evidence type="ECO:0000256" key="6">
    <source>
        <dbReference type="ARBA" id="ARBA00023049"/>
    </source>
</evidence>
<evidence type="ECO:0000256" key="3">
    <source>
        <dbReference type="ARBA" id="ARBA00022723"/>
    </source>
</evidence>
<evidence type="ECO:0000256" key="4">
    <source>
        <dbReference type="ARBA" id="ARBA00022801"/>
    </source>
</evidence>
<dbReference type="GO" id="GO:0006508">
    <property type="term" value="P:proteolysis"/>
    <property type="evidence" value="ECO:0007669"/>
    <property type="project" value="UniProtKB-KW"/>
</dbReference>
<reference evidence="8" key="1">
    <citation type="journal article" date="2014" name="Front. Microbiol.">
        <title>High frequency of phylogenetically diverse reductive dehalogenase-homologous genes in deep subseafloor sedimentary metagenomes.</title>
        <authorList>
            <person name="Kawai M."/>
            <person name="Futagami T."/>
            <person name="Toyoda A."/>
            <person name="Takaki Y."/>
            <person name="Nishi S."/>
            <person name="Hori S."/>
            <person name="Arai W."/>
            <person name="Tsubouchi T."/>
            <person name="Morono Y."/>
            <person name="Uchiyama I."/>
            <person name="Ito T."/>
            <person name="Fujiyama A."/>
            <person name="Inagaki F."/>
            <person name="Takami H."/>
        </authorList>
    </citation>
    <scope>NUCLEOTIDE SEQUENCE</scope>
    <source>
        <strain evidence="8">Expedition CK06-06</strain>
    </source>
</reference>
<dbReference type="Gene3D" id="3.30.2010.10">
    <property type="entry name" value="Metalloproteases ('zincins'), catalytic domain"/>
    <property type="match status" value="1"/>
</dbReference>
<name>X1QD29_9ZZZZ</name>
<protein>
    <recommendedName>
        <fullName evidence="7">Peptidase M48 domain-containing protein</fullName>
    </recommendedName>
</protein>
<dbReference type="GO" id="GO:0004222">
    <property type="term" value="F:metalloendopeptidase activity"/>
    <property type="evidence" value="ECO:0007669"/>
    <property type="project" value="InterPro"/>
</dbReference>
<feature type="non-terminal residue" evidence="8">
    <location>
        <position position="1"/>
    </location>
</feature>
<proteinExistence type="predicted"/>
<comment type="cofactor">
    <cofactor evidence="1">
        <name>Zn(2+)</name>
        <dbReference type="ChEBI" id="CHEBI:29105"/>
    </cofactor>
</comment>
<feature type="domain" description="Peptidase M48" evidence="7">
    <location>
        <begin position="21"/>
        <end position="148"/>
    </location>
</feature>
<evidence type="ECO:0000313" key="8">
    <source>
        <dbReference type="EMBL" id="GAI48915.1"/>
    </source>
</evidence>